<accession>A0A9P6Y859</accession>
<evidence type="ECO:0000259" key="8">
    <source>
        <dbReference type="Pfam" id="PF10337"/>
    </source>
</evidence>
<evidence type="ECO:0008006" key="12">
    <source>
        <dbReference type="Google" id="ProtNLM"/>
    </source>
</evidence>
<keyword evidence="4 6" id="KW-0472">Membrane</keyword>
<dbReference type="Proteomes" id="UP000717996">
    <property type="component" value="Unassembled WGS sequence"/>
</dbReference>
<keyword evidence="2 6" id="KW-0812">Transmembrane</keyword>
<evidence type="ECO:0000313" key="10">
    <source>
        <dbReference type="EMBL" id="KAG1541797.1"/>
    </source>
</evidence>
<protein>
    <recommendedName>
        <fullName evidence="12">DUF2421 domain-containing protein</fullName>
    </recommendedName>
</protein>
<dbReference type="PANTHER" id="PTHR47804:SF1">
    <property type="entry name" value="DUF2421 DOMAIN-CONTAINING PROTEIN"/>
    <property type="match status" value="1"/>
</dbReference>
<dbReference type="InterPro" id="IPR049453">
    <property type="entry name" value="Memb_transporter_dom"/>
</dbReference>
<feature type="transmembrane region" description="Helical" evidence="6">
    <location>
        <begin position="341"/>
        <end position="361"/>
    </location>
</feature>
<organism evidence="10 11">
    <name type="scientific">Rhizopus oryzae</name>
    <name type="common">Mucormycosis agent</name>
    <name type="synonym">Rhizopus arrhizus var. delemar</name>
    <dbReference type="NCBI Taxonomy" id="64495"/>
    <lineage>
        <taxon>Eukaryota</taxon>
        <taxon>Fungi</taxon>
        <taxon>Fungi incertae sedis</taxon>
        <taxon>Mucoromycota</taxon>
        <taxon>Mucoromycotina</taxon>
        <taxon>Mucoromycetes</taxon>
        <taxon>Mucorales</taxon>
        <taxon>Mucorineae</taxon>
        <taxon>Rhizopodaceae</taxon>
        <taxon>Rhizopus</taxon>
    </lineage>
</organism>
<dbReference type="Pfam" id="PF13515">
    <property type="entry name" value="FUSC_2"/>
    <property type="match status" value="1"/>
</dbReference>
<feature type="transmembrane region" description="Helical" evidence="6">
    <location>
        <begin position="367"/>
        <end position="389"/>
    </location>
</feature>
<evidence type="ECO:0000259" key="7">
    <source>
        <dbReference type="Pfam" id="PF10334"/>
    </source>
</evidence>
<feature type="compositionally biased region" description="Basic and acidic residues" evidence="5">
    <location>
        <begin position="604"/>
        <end position="620"/>
    </location>
</feature>
<feature type="transmembrane region" description="Helical" evidence="6">
    <location>
        <begin position="260"/>
        <end position="277"/>
    </location>
</feature>
<reference evidence="10" key="1">
    <citation type="journal article" date="2020" name="Microb. Genom.">
        <title>Genetic diversity of clinical and environmental Mucorales isolates obtained from an investigation of mucormycosis cases among solid organ transplant recipients.</title>
        <authorList>
            <person name="Nguyen M.H."/>
            <person name="Kaul D."/>
            <person name="Muto C."/>
            <person name="Cheng S.J."/>
            <person name="Richter R.A."/>
            <person name="Bruno V.M."/>
            <person name="Liu G."/>
            <person name="Beyhan S."/>
            <person name="Sundermann A.J."/>
            <person name="Mounaud S."/>
            <person name="Pasculle A.W."/>
            <person name="Nierman W.C."/>
            <person name="Driscoll E."/>
            <person name="Cumbie R."/>
            <person name="Clancy C.J."/>
            <person name="Dupont C.L."/>
        </authorList>
    </citation>
    <scope>NUCLEOTIDE SEQUENCE</scope>
    <source>
        <strain evidence="10">GL16</strain>
    </source>
</reference>
<dbReference type="Pfam" id="PF10334">
    <property type="entry name" value="BRE4"/>
    <property type="match status" value="1"/>
</dbReference>
<evidence type="ECO:0000313" key="11">
    <source>
        <dbReference type="Proteomes" id="UP000717996"/>
    </source>
</evidence>
<evidence type="ECO:0000256" key="4">
    <source>
        <dbReference type="ARBA" id="ARBA00023136"/>
    </source>
</evidence>
<comment type="subcellular location">
    <subcellularLocation>
        <location evidence="1">Membrane</location>
        <topology evidence="1">Multi-pass membrane protein</topology>
    </subcellularLocation>
</comment>
<evidence type="ECO:0000256" key="1">
    <source>
        <dbReference type="ARBA" id="ARBA00004141"/>
    </source>
</evidence>
<feature type="domain" description="DUF2421" evidence="7">
    <location>
        <begin position="1043"/>
        <end position="1286"/>
    </location>
</feature>
<feature type="transmembrane region" description="Helical" evidence="6">
    <location>
        <begin position="283"/>
        <end position="303"/>
    </location>
</feature>
<sequence>MLFTIAEGKELETNSKLLKHSLSNIEPSSPSSPTPNIQPTASISCKSGFSIQSFHTALDHQAEEEQQAQQDQIPPSAIVQQKSTVYNDNKINKATVTGSVTPNKFIDMDYTNLHSTISGTPSNFFYYGSLDSGAFSGSLTGSSFDYFNEDYEVVLDDGTRQKRSVSLSTMPISALCEPKKNYKGNYNYAYYNEDNIYNSNNNKNQAEGFYQYLLEQERCTLLQPTPSTPDMIIQDLQPNEFSDDDITQNKQQNQKRKRDAFTKFFGWVWLMLQSITLTYKQKMVLKCSFAYLLGSLFTFIPALNEMLGTARLSSHVIATVTVFFNPSKTIGGIIEAASYGILYTVCAMLVSFMSMWVAIYIRSHDYYVISCIVTLGFWLAGSTFILSFIKARYNKPAIATGCGLGFMVIFPVLVKEGSEVPTEFDSTFIEDMFAIVTIGTAISVAVCCIIWPMTATKKLKSDINDTLMAIKILLKLLTKTFLLDTDLPEFTANENLQTAINSHRTSFTALQSSLHDAKKELYNLDIWLHAEGYNSVVSSLQRLSQHIGGLRSSCGLQFEVMKSMHSSKCHKQYGTIEHHQDSCREEYDKSPFSPKKKVYNVKADNQRKRIEDELRKEQTRSNHSRTQSANDSYEEEGEHECLNYMEGSSSKAPDGFTDETEGPLVQFIKTVRPPMKSLAYTCKQTIIHLQSRFTEQTGDSTPSFYLLRQNLAMAISLFEESQQLALTRMYRRKMRKVANKHGEIKPEDLQSHLMNQFPAQDVFLVYFFVFSLLEFAKELTVLVECVESVYGFYEEQSKNGSKIWAWIQTYLVSPFWFFCCCFHGSREYKESFPSAAQKKKIVAESFVPNNHNTINTLHTPKPKTKIRKFFLSLWGFFSWFRSHNVRYALKSTLIAVAIASMAFMPMTREYFQAWKMDWTLITVMAVMTPTVGGTNLVAVLRVLATILGSVVAVISYLFVPNEGPYLLLFTWAFSIPCFWMSLNHKHGRFGTFSLLAYNLIVPFMFNHKNEETVVDVIELATMRCATVSVGVVIGLIITTYVWPYEARKEMRKGLSDLLIQLSWLYKQLVSEYSDYKDMKTGDGMDGNRSVTSIRELEALAKRNEIRSIQFQNVELSLQFSLVELQDLLVHAPNEPRLKGPFPAKTYEAMLTSCQNILDKFLSIRIVILKDIWATQVRKDLMLPASKELMEMAGSVLLYFYLLASALQLKTPLPPYLPPAEKAREMLMLKLQQLPKITSDLKKNNDYNDSEAVKDECYMVYYAYVVMMESIIIELDKLGKQMKELFGSLVPDDQWARSFGLIDLEQQNRRKI</sequence>
<gene>
    <name evidence="10" type="ORF">G6F51_007670</name>
</gene>
<dbReference type="InterPro" id="IPR018820">
    <property type="entry name" value="BRE4-related_DUF2421"/>
</dbReference>
<feature type="region of interest" description="Disordered" evidence="5">
    <location>
        <begin position="580"/>
        <end position="640"/>
    </location>
</feature>
<feature type="transmembrane region" description="Helical" evidence="6">
    <location>
        <begin position="1025"/>
        <end position="1042"/>
    </location>
</feature>
<dbReference type="InterPro" id="IPR052430">
    <property type="entry name" value="IVT-Associated"/>
</dbReference>
<proteinExistence type="predicted"/>
<evidence type="ECO:0000256" key="2">
    <source>
        <dbReference type="ARBA" id="ARBA00022692"/>
    </source>
</evidence>
<feature type="domain" description="Integral membrane bound transporter" evidence="9">
    <location>
        <begin position="909"/>
        <end position="1037"/>
    </location>
</feature>
<dbReference type="EMBL" id="JAANIT010001172">
    <property type="protein sequence ID" value="KAG1541797.1"/>
    <property type="molecule type" value="Genomic_DNA"/>
</dbReference>
<feature type="transmembrane region" description="Helical" evidence="6">
    <location>
        <begin position="433"/>
        <end position="451"/>
    </location>
</feature>
<evidence type="ECO:0000256" key="6">
    <source>
        <dbReference type="SAM" id="Phobius"/>
    </source>
</evidence>
<keyword evidence="3 6" id="KW-1133">Transmembrane helix</keyword>
<dbReference type="InterPro" id="IPR018823">
    <property type="entry name" value="ArAE_2_N"/>
</dbReference>
<dbReference type="PANTHER" id="PTHR47804">
    <property type="entry name" value="60S RIBOSOMAL PROTEIN L19"/>
    <property type="match status" value="1"/>
</dbReference>
<comment type="caution">
    <text evidence="10">The sequence shown here is derived from an EMBL/GenBank/DDBJ whole genome shotgun (WGS) entry which is preliminary data.</text>
</comment>
<feature type="transmembrane region" description="Helical" evidence="6">
    <location>
        <begin position="396"/>
        <end position="413"/>
    </location>
</feature>
<feature type="transmembrane region" description="Helical" evidence="6">
    <location>
        <begin position="887"/>
        <end position="906"/>
    </location>
</feature>
<feature type="domain" description="Putative ER transporter 6TM N-terminal" evidence="8">
    <location>
        <begin position="370"/>
        <end position="690"/>
    </location>
</feature>
<feature type="transmembrane region" description="Helical" evidence="6">
    <location>
        <begin position="803"/>
        <end position="822"/>
    </location>
</feature>
<feature type="transmembrane region" description="Helical" evidence="6">
    <location>
        <begin position="763"/>
        <end position="783"/>
    </location>
</feature>
<dbReference type="Pfam" id="PF10337">
    <property type="entry name" value="ArAE_2_N"/>
    <property type="match status" value="1"/>
</dbReference>
<dbReference type="OrthoDB" id="68611at2759"/>
<evidence type="ECO:0000256" key="5">
    <source>
        <dbReference type="SAM" id="MobiDB-lite"/>
    </source>
</evidence>
<evidence type="ECO:0000259" key="9">
    <source>
        <dbReference type="Pfam" id="PF13515"/>
    </source>
</evidence>
<feature type="compositionally biased region" description="Basic and acidic residues" evidence="5">
    <location>
        <begin position="580"/>
        <end position="589"/>
    </location>
</feature>
<feature type="transmembrane region" description="Helical" evidence="6">
    <location>
        <begin position="989"/>
        <end position="1005"/>
    </location>
</feature>
<feature type="transmembrane region" description="Helical" evidence="6">
    <location>
        <begin position="918"/>
        <end position="937"/>
    </location>
</feature>
<evidence type="ECO:0000256" key="3">
    <source>
        <dbReference type="ARBA" id="ARBA00022989"/>
    </source>
</evidence>
<dbReference type="GO" id="GO:0016020">
    <property type="term" value="C:membrane"/>
    <property type="evidence" value="ECO:0007669"/>
    <property type="project" value="UniProtKB-SubCell"/>
</dbReference>
<name>A0A9P6Y859_RHIOR</name>